<accession>A0ABY6GWT2</accession>
<feature type="compositionally biased region" description="Polar residues" evidence="2">
    <location>
        <begin position="1"/>
        <end position="10"/>
    </location>
</feature>
<organism evidence="3 4">
    <name type="scientific">Endozoicomonas euniceicola</name>
    <dbReference type="NCBI Taxonomy" id="1234143"/>
    <lineage>
        <taxon>Bacteria</taxon>
        <taxon>Pseudomonadati</taxon>
        <taxon>Pseudomonadota</taxon>
        <taxon>Gammaproteobacteria</taxon>
        <taxon>Oceanospirillales</taxon>
        <taxon>Endozoicomonadaceae</taxon>
        <taxon>Endozoicomonas</taxon>
    </lineage>
</organism>
<evidence type="ECO:0000256" key="2">
    <source>
        <dbReference type="SAM" id="MobiDB-lite"/>
    </source>
</evidence>
<sequence>MPSNIESDSSIEVIPPDASNNGADGQIETDGYVVVQPIYLQGGSVSLPPSAPLYHPLRTPESRSSNAFSGVVNLGFYHPQRAPGSGSGRNTNQLAPTVNRVNLTPNQYATYSSTPTINEWYLLHQRFAEAKDKINQLDRRNKETQQRFNQATSHIEILNIVQEVGAGPRPYAESDATALIEDFQNSLQIALGTVQANNFHSLDSLVSPVETSHSLEWARGNFSFIYDSLLRSLQRHPSNPQMDIYSQYAVQVREQVFQFSRNPESQENIPYYQIDNFTQDIERAQTIANRLVDHINNELRRGVRSFHFTYSGIPSPFNLGGLYLFVIQDAAIIISPHFGVLIGHDIDGAVQYIINYTLLLAVNGISNKIHIRKVKANRSE</sequence>
<feature type="coiled-coil region" evidence="1">
    <location>
        <begin position="127"/>
        <end position="154"/>
    </location>
</feature>
<name>A0ABY6GWT2_9GAMM</name>
<evidence type="ECO:0000313" key="4">
    <source>
        <dbReference type="Proteomes" id="UP001163255"/>
    </source>
</evidence>
<protein>
    <submittedName>
        <fullName evidence="3">Uncharacterized protein</fullName>
    </submittedName>
</protein>
<evidence type="ECO:0000256" key="1">
    <source>
        <dbReference type="SAM" id="Coils"/>
    </source>
</evidence>
<dbReference type="Proteomes" id="UP001163255">
    <property type="component" value="Chromosome"/>
</dbReference>
<keyword evidence="1" id="KW-0175">Coiled coil</keyword>
<reference evidence="3" key="1">
    <citation type="submission" date="2022-10" db="EMBL/GenBank/DDBJ databases">
        <title>Completed Genome Sequence of two octocoral isolated bacterium, Endozoicomonas euniceicola EF212T and Endozoicomonas gorgoniicola PS125T.</title>
        <authorList>
            <person name="Chiou Y.-J."/>
            <person name="Chen Y.-H."/>
        </authorList>
    </citation>
    <scope>NUCLEOTIDE SEQUENCE</scope>
    <source>
        <strain evidence="3">EF212</strain>
    </source>
</reference>
<dbReference type="RefSeq" id="WP_262599752.1">
    <property type="nucleotide sequence ID" value="NZ_CP103300.1"/>
</dbReference>
<evidence type="ECO:0000313" key="3">
    <source>
        <dbReference type="EMBL" id="UYM17242.1"/>
    </source>
</evidence>
<dbReference type="EMBL" id="CP103300">
    <property type="protein sequence ID" value="UYM17242.1"/>
    <property type="molecule type" value="Genomic_DNA"/>
</dbReference>
<keyword evidence="4" id="KW-1185">Reference proteome</keyword>
<feature type="region of interest" description="Disordered" evidence="2">
    <location>
        <begin position="1"/>
        <end position="26"/>
    </location>
</feature>
<gene>
    <name evidence="3" type="ORF">NX720_04780</name>
</gene>
<proteinExistence type="predicted"/>